<dbReference type="SMART" id="SM00020">
    <property type="entry name" value="Tryp_SPc"/>
    <property type="match status" value="1"/>
</dbReference>
<dbReference type="InterPro" id="IPR001314">
    <property type="entry name" value="Peptidase_S1A"/>
</dbReference>
<evidence type="ECO:0000313" key="7">
    <source>
        <dbReference type="EMBL" id="MCV2883543.1"/>
    </source>
</evidence>
<keyword evidence="8" id="KW-1185">Reference proteome</keyword>
<dbReference type="PANTHER" id="PTHR24276:SF98">
    <property type="entry name" value="FI18310P1-RELATED"/>
    <property type="match status" value="1"/>
</dbReference>
<dbReference type="EC" id="3.4.21.-" evidence="7"/>
<comment type="similarity">
    <text evidence="1">Belongs to the peptidase S1 family.</text>
</comment>
<dbReference type="InterPro" id="IPR001254">
    <property type="entry name" value="Trypsin_dom"/>
</dbReference>
<dbReference type="InterPro" id="IPR013783">
    <property type="entry name" value="Ig-like_fold"/>
</dbReference>
<evidence type="ECO:0000256" key="3">
    <source>
        <dbReference type="RuleBase" id="RU363034"/>
    </source>
</evidence>
<dbReference type="InterPro" id="IPR020008">
    <property type="entry name" value="GlyGly_CTERM"/>
</dbReference>
<dbReference type="PROSITE" id="PS00134">
    <property type="entry name" value="TRYPSIN_HIS"/>
    <property type="match status" value="1"/>
</dbReference>
<feature type="compositionally biased region" description="Pro residues" evidence="4">
    <location>
        <begin position="650"/>
        <end position="684"/>
    </location>
</feature>
<feature type="signal peptide" evidence="5">
    <location>
        <begin position="1"/>
        <end position="29"/>
    </location>
</feature>
<evidence type="ECO:0000259" key="6">
    <source>
        <dbReference type="PROSITE" id="PS50240"/>
    </source>
</evidence>
<dbReference type="Gene3D" id="2.60.40.10">
    <property type="entry name" value="Immunoglobulins"/>
    <property type="match status" value="1"/>
</dbReference>
<dbReference type="Gene3D" id="2.40.10.10">
    <property type="entry name" value="Trypsin-like serine proteases"/>
    <property type="match status" value="2"/>
</dbReference>
<keyword evidence="3" id="KW-0720">Serine protease</keyword>
<keyword evidence="2" id="KW-1015">Disulfide bond</keyword>
<comment type="caution">
    <text evidence="7">The sequence shown here is derived from an EMBL/GenBank/DDBJ whole genome shotgun (WGS) entry which is preliminary data.</text>
</comment>
<dbReference type="CDD" id="cd00190">
    <property type="entry name" value="Tryp_SPc"/>
    <property type="match status" value="1"/>
</dbReference>
<proteinExistence type="inferred from homology"/>
<dbReference type="PROSITE" id="PS50240">
    <property type="entry name" value="TRYPSIN_DOM"/>
    <property type="match status" value="1"/>
</dbReference>
<dbReference type="Gene3D" id="3.50.30.30">
    <property type="match status" value="1"/>
</dbReference>
<dbReference type="SUPFAM" id="SSF52025">
    <property type="entry name" value="PA domain"/>
    <property type="match status" value="1"/>
</dbReference>
<evidence type="ECO:0000313" key="8">
    <source>
        <dbReference type="Proteomes" id="UP001652504"/>
    </source>
</evidence>
<dbReference type="InterPro" id="IPR033116">
    <property type="entry name" value="TRYPSIN_SER"/>
</dbReference>
<dbReference type="EMBL" id="JAOWKX010000001">
    <property type="protein sequence ID" value="MCV2883543.1"/>
    <property type="molecule type" value="Genomic_DNA"/>
</dbReference>
<protein>
    <submittedName>
        <fullName evidence="7">Trypsin-like serine protease</fullName>
        <ecNumber evidence="7">3.4.21.-</ecNumber>
    </submittedName>
</protein>
<dbReference type="NCBIfam" id="TIGR03501">
    <property type="entry name" value="GlyGly_CTERM"/>
    <property type="match status" value="1"/>
</dbReference>
<name>A0ABT3A4L5_9ALTE</name>
<evidence type="ECO:0000256" key="1">
    <source>
        <dbReference type="ARBA" id="ARBA00007664"/>
    </source>
</evidence>
<dbReference type="InterPro" id="IPR043504">
    <property type="entry name" value="Peptidase_S1_PA_chymotrypsin"/>
</dbReference>
<dbReference type="SUPFAM" id="SSF50494">
    <property type="entry name" value="Trypsin-like serine proteases"/>
    <property type="match status" value="2"/>
</dbReference>
<dbReference type="Proteomes" id="UP001652504">
    <property type="component" value="Unassembled WGS sequence"/>
</dbReference>
<feature type="region of interest" description="Disordered" evidence="4">
    <location>
        <begin position="647"/>
        <end position="693"/>
    </location>
</feature>
<keyword evidence="3 7" id="KW-0378">Hydrolase</keyword>
<keyword evidence="3" id="KW-0645">Protease</keyword>
<dbReference type="GO" id="GO:0016787">
    <property type="term" value="F:hydrolase activity"/>
    <property type="evidence" value="ECO:0007669"/>
    <property type="project" value="UniProtKB-KW"/>
</dbReference>
<keyword evidence="5" id="KW-0732">Signal</keyword>
<organism evidence="7 8">
    <name type="scientific">Fluctibacter corallii</name>
    <dbReference type="NCBI Taxonomy" id="2984329"/>
    <lineage>
        <taxon>Bacteria</taxon>
        <taxon>Pseudomonadati</taxon>
        <taxon>Pseudomonadota</taxon>
        <taxon>Gammaproteobacteria</taxon>
        <taxon>Alteromonadales</taxon>
        <taxon>Alteromonadaceae</taxon>
        <taxon>Fluctibacter</taxon>
    </lineage>
</organism>
<feature type="chain" id="PRO_5046900950" evidence="5">
    <location>
        <begin position="30"/>
        <end position="710"/>
    </location>
</feature>
<evidence type="ECO:0000256" key="4">
    <source>
        <dbReference type="SAM" id="MobiDB-lite"/>
    </source>
</evidence>
<dbReference type="PANTHER" id="PTHR24276">
    <property type="entry name" value="POLYSERASE-RELATED"/>
    <property type="match status" value="1"/>
</dbReference>
<accession>A0ABT3A4L5</accession>
<evidence type="ECO:0000256" key="2">
    <source>
        <dbReference type="ARBA" id="ARBA00023157"/>
    </source>
</evidence>
<dbReference type="Pfam" id="PF02225">
    <property type="entry name" value="PA"/>
    <property type="match status" value="1"/>
</dbReference>
<sequence length="710" mass="75262">MSKFSKIAVAVATALATQFSLTFTTSAAAVNKPSVTPKIVGGEEAQNGEFPWMSALYEVSNNSTSQLRVAGVEINSSGFRESPFADVTGQLVNCGQGQSLCEGVLNQVCLIERGDNTFLDKALTCEASGGIGAIIYNNEAGDIEAGTLTSDYYGTIPVVSVSQETGQSLLTQIGSDVSLSVSISDLSTETFTCGATYLGEGWLLTAAHCIPIDATQRLKVGIGDYEVFVGTPSNITAVYIHPDFNEVTFDSDYALLRANGGVSETIRLADIATTDAFVNANSVTTAIGWGGRIGYEPGEGPTGDFPARLHKVDTNLLTNSQCIQTYASSNGTPVENTFITDNMVCADVPEGGKATCQGDSGGPILVNDGSEWIQIGITSFGQGCGAQGYPSVYTRLARFDNWRDITMNGVIFNPSFSVPTLTVGETLALPIVAHNNFNDALNIGIQQTNIPFASIENGQCNNVPSGGVCERIVTFAPSEAGTFTANFDITSDENQFQKRDLTRNIIVLDKSEAFQALFTVDDDENIVWSTGGNADWQIANGTNAQSGDINDSQASYLKATVYGKGVLTFDWRVSSEVSSSPDTVFDGLYLYVNDRLLDVISGENAFAKKTVNLVSEVNRVEWVYRKDESVSSGRDNADIKNVNLRLITKTPPPSPSPAPSPTPSPAPSPSPSPTPSPSPAPTPAPSSGGGSTGVLMAGLLPILWYRRRPK</sequence>
<dbReference type="InterPro" id="IPR018114">
    <property type="entry name" value="TRYPSIN_HIS"/>
</dbReference>
<dbReference type="Pfam" id="PF00089">
    <property type="entry name" value="Trypsin"/>
    <property type="match status" value="1"/>
</dbReference>
<evidence type="ECO:0000256" key="5">
    <source>
        <dbReference type="SAM" id="SignalP"/>
    </source>
</evidence>
<dbReference type="RefSeq" id="WP_263710739.1">
    <property type="nucleotide sequence ID" value="NZ_JAOWKX010000001.1"/>
</dbReference>
<gene>
    <name evidence="7" type="ORF">OE749_02375</name>
</gene>
<dbReference type="InterPro" id="IPR046450">
    <property type="entry name" value="PA_dom_sf"/>
</dbReference>
<reference evidence="7 8" key="1">
    <citation type="submission" date="2022-10" db="EMBL/GenBank/DDBJ databases">
        <title>Aestuariibacter sp. AA17 isolated from Montipora capitata coral fragment.</title>
        <authorList>
            <person name="Emsley S.A."/>
            <person name="Pfannmuller K.M."/>
            <person name="Loughran R.M."/>
            <person name="Shlafstein M."/>
            <person name="Papke E."/>
            <person name="Saw J.H."/>
            <person name="Ushijima B."/>
            <person name="Videau P."/>
        </authorList>
    </citation>
    <scope>NUCLEOTIDE SEQUENCE [LARGE SCALE GENOMIC DNA]</scope>
    <source>
        <strain evidence="7 8">AA17</strain>
    </source>
</reference>
<feature type="domain" description="Peptidase S1" evidence="6">
    <location>
        <begin position="39"/>
        <end position="408"/>
    </location>
</feature>
<dbReference type="InterPro" id="IPR003137">
    <property type="entry name" value="PA_domain"/>
</dbReference>
<dbReference type="InterPro" id="IPR009003">
    <property type="entry name" value="Peptidase_S1_PA"/>
</dbReference>
<dbReference type="InterPro" id="IPR050430">
    <property type="entry name" value="Peptidase_S1"/>
</dbReference>
<dbReference type="PROSITE" id="PS00135">
    <property type="entry name" value="TRYPSIN_SER"/>
    <property type="match status" value="1"/>
</dbReference>
<dbReference type="PRINTS" id="PR00722">
    <property type="entry name" value="CHYMOTRYPSIN"/>
</dbReference>